<dbReference type="Proteomes" id="UP000315577">
    <property type="component" value="Unassembled WGS sequence"/>
</dbReference>
<dbReference type="InterPro" id="IPR019079">
    <property type="entry name" value="Capsule_synth_CapA"/>
</dbReference>
<dbReference type="Proteomes" id="UP000295536">
    <property type="component" value="Unassembled WGS sequence"/>
</dbReference>
<dbReference type="Gene3D" id="3.60.21.10">
    <property type="match status" value="1"/>
</dbReference>
<dbReference type="EMBL" id="SMAH01000007">
    <property type="protein sequence ID" value="TCS97929.1"/>
    <property type="molecule type" value="Genomic_DNA"/>
</dbReference>
<evidence type="ECO:0000313" key="6">
    <source>
        <dbReference type="Proteomes" id="UP000315577"/>
    </source>
</evidence>
<protein>
    <submittedName>
        <fullName evidence="4">Capsule biosynthesis protein CapA</fullName>
    </submittedName>
    <submittedName>
        <fullName evidence="3">Capsule synthesis protein PGA_cap</fullName>
    </submittedName>
</protein>
<dbReference type="InterPro" id="IPR029052">
    <property type="entry name" value="Metallo-depent_PP-like"/>
</dbReference>
<keyword evidence="6" id="KW-1185">Reference proteome</keyword>
<evidence type="ECO:0000313" key="4">
    <source>
        <dbReference type="EMBL" id="TSE23791.1"/>
    </source>
</evidence>
<dbReference type="SUPFAM" id="SSF56300">
    <property type="entry name" value="Metallo-dependent phosphatases"/>
    <property type="match status" value="1"/>
</dbReference>
<dbReference type="AlphaFoldDB" id="A0A4R3LDC7"/>
<reference evidence="4 6" key="2">
    <citation type="submission" date="2019-07" db="EMBL/GenBank/DDBJ databases">
        <title>Tepidimonas ignava SPS-1037 draft genome.</title>
        <authorList>
            <person name="Da Costa M.S."/>
            <person name="Froufe H.J.C."/>
            <person name="Egas C."/>
            <person name="Albuquerque L."/>
        </authorList>
    </citation>
    <scope>NUCLEOTIDE SEQUENCE [LARGE SCALE GENOMIC DNA]</scope>
    <source>
        <strain evidence="4 6">SPS-1037</strain>
    </source>
</reference>
<evidence type="ECO:0000313" key="3">
    <source>
        <dbReference type="EMBL" id="TCS97929.1"/>
    </source>
</evidence>
<accession>A0A4R3LDC7</accession>
<evidence type="ECO:0000256" key="1">
    <source>
        <dbReference type="ARBA" id="ARBA00005662"/>
    </source>
</evidence>
<comment type="similarity">
    <text evidence="1">Belongs to the CapA family.</text>
</comment>
<evidence type="ECO:0000313" key="5">
    <source>
        <dbReference type="Proteomes" id="UP000295536"/>
    </source>
</evidence>
<name>A0A4R3LDC7_9BURK</name>
<feature type="domain" description="Capsule synthesis protein CapA" evidence="2">
    <location>
        <begin position="4"/>
        <end position="69"/>
    </location>
</feature>
<dbReference type="PANTHER" id="PTHR33393:SF11">
    <property type="entry name" value="POLYGLUTAMINE SYNTHESIS ACCESSORY PROTEIN RV0574C-RELATED"/>
    <property type="match status" value="1"/>
</dbReference>
<organism evidence="3 5">
    <name type="scientific">Tepidimonas ignava</name>
    <dbReference type="NCBI Taxonomy" id="114249"/>
    <lineage>
        <taxon>Bacteria</taxon>
        <taxon>Pseudomonadati</taxon>
        <taxon>Pseudomonadota</taxon>
        <taxon>Betaproteobacteria</taxon>
        <taxon>Burkholderiales</taxon>
        <taxon>Tepidimonas</taxon>
    </lineage>
</organism>
<proteinExistence type="inferred from homology"/>
<dbReference type="EMBL" id="VJNC01000002">
    <property type="protein sequence ID" value="TSE23791.1"/>
    <property type="molecule type" value="Genomic_DNA"/>
</dbReference>
<dbReference type="InterPro" id="IPR052169">
    <property type="entry name" value="CW_Biosynth-Accessory"/>
</dbReference>
<evidence type="ECO:0000259" key="2">
    <source>
        <dbReference type="Pfam" id="PF09587"/>
    </source>
</evidence>
<reference evidence="3 5" key="1">
    <citation type="submission" date="2019-03" db="EMBL/GenBank/DDBJ databases">
        <title>Genomic Encyclopedia of Type Strains, Phase IV (KMG-IV): sequencing the most valuable type-strain genomes for metagenomic binning, comparative biology and taxonomic classification.</title>
        <authorList>
            <person name="Goeker M."/>
        </authorList>
    </citation>
    <scope>NUCLEOTIDE SEQUENCE [LARGE SCALE GENOMIC DNA]</scope>
    <source>
        <strain evidence="3 5">DSM 12034</strain>
    </source>
</reference>
<dbReference type="Pfam" id="PF09587">
    <property type="entry name" value="PGA_cap"/>
    <property type="match status" value="1"/>
</dbReference>
<comment type="caution">
    <text evidence="3">The sequence shown here is derived from an EMBL/GenBank/DDBJ whole genome shotgun (WGS) entry which is preliminary data.</text>
</comment>
<dbReference type="PANTHER" id="PTHR33393">
    <property type="entry name" value="POLYGLUTAMINE SYNTHESIS ACCESSORY PROTEIN RV0574C-RELATED"/>
    <property type="match status" value="1"/>
</dbReference>
<gene>
    <name evidence="4" type="primary">capA</name>
    <name evidence="3" type="ORF">EDC36_107136</name>
    <name evidence="4" type="ORF">Tigna_00485</name>
</gene>
<sequence>MYGADVVIPVMHWGWEYEPRASARQRALARWMIDAGADAVIGGHPHVVQDTEVYRGRPIIYSLGNFVFDGFRAPETTTGWLVRLTVDRQGAVRWTAMDVRLDRQGTPHPQADRPGWCWTRGSAEAVRCPVPIPAR</sequence>